<keyword evidence="2" id="KW-1185">Reference proteome</keyword>
<sequence length="572" mass="60334">MDEKQPPQVNAEALFTEAQTGGPGAALAARRAALLAERSDPALARKALALAARLEPLDPTPRLALARLHAESGDLAAARAEASAVLKEAIDKAAQARAAFMLGEMARVSADAAAARTHFELVLRIEDGLLAANRSDPTAARWYARARGRLAELDAGAGHLDRARAGAEGALAMLRGAAAQIGEPPVLAADIADAEMRLGALELDTGEANSARRRLGEAIGRYEALAITEKHEPHWRAVLADAWALAAEADYVRGAADAARAAMDKALQARIRLATKHPEEAWALAGTWRLRAALRAALGDAQAAAESLQQARALAEALCLQSADADVSARFLVNTLLDQADHALRSGELNQAREAADTARTQAEGFASERVAVGYWLGQTAACWDRLGEVGRAAGVLAQAQDAFARAVEFRRLALDHEPQSALAARAVSSALLKVGEIALQADAPESARAAFGESAAVRVRLAEASPNDRTAALGLATALERLGLAAMACGDRNAARQAWEDELMLADRIFGDDDSLEGMRFRAIVEAHLANAGGPGSDDHRRTSMARFDVLSKAGALTEREAALRRKLWGN</sequence>
<organism evidence="1 2">
    <name type="scientific">Terricaulis silvestris</name>
    <dbReference type="NCBI Taxonomy" id="2686094"/>
    <lineage>
        <taxon>Bacteria</taxon>
        <taxon>Pseudomonadati</taxon>
        <taxon>Pseudomonadota</taxon>
        <taxon>Alphaproteobacteria</taxon>
        <taxon>Caulobacterales</taxon>
        <taxon>Caulobacteraceae</taxon>
        <taxon>Terricaulis</taxon>
    </lineage>
</organism>
<dbReference type="AlphaFoldDB" id="A0A6I6MP73"/>
<dbReference type="Proteomes" id="UP000431269">
    <property type="component" value="Chromosome"/>
</dbReference>
<dbReference type="KEGG" id="tsv:DSM104635_02796"/>
<dbReference type="InterPro" id="IPR011990">
    <property type="entry name" value="TPR-like_helical_dom_sf"/>
</dbReference>
<reference evidence="2" key="1">
    <citation type="submission" date="2019-12" db="EMBL/GenBank/DDBJ databases">
        <title>Complete genome of Terracaulis silvestris 0127_4.</title>
        <authorList>
            <person name="Vieira S."/>
            <person name="Riedel T."/>
            <person name="Sproer C."/>
            <person name="Pascual J."/>
            <person name="Boedeker C."/>
            <person name="Overmann J."/>
        </authorList>
    </citation>
    <scope>NUCLEOTIDE SEQUENCE [LARGE SCALE GENOMIC DNA]</scope>
    <source>
        <strain evidence="2">0127_4</strain>
    </source>
</reference>
<accession>A0A6I6MP73</accession>
<dbReference type="EMBL" id="CP047045">
    <property type="protein sequence ID" value="QGZ95941.1"/>
    <property type="molecule type" value="Genomic_DNA"/>
</dbReference>
<evidence type="ECO:0000313" key="1">
    <source>
        <dbReference type="EMBL" id="QGZ95941.1"/>
    </source>
</evidence>
<gene>
    <name evidence="1" type="ORF">DSM104635_02796</name>
</gene>
<dbReference type="SUPFAM" id="SSF48452">
    <property type="entry name" value="TPR-like"/>
    <property type="match status" value="1"/>
</dbReference>
<proteinExistence type="predicted"/>
<dbReference type="RefSeq" id="WP_158766762.1">
    <property type="nucleotide sequence ID" value="NZ_CP047045.1"/>
</dbReference>
<evidence type="ECO:0000313" key="2">
    <source>
        <dbReference type="Proteomes" id="UP000431269"/>
    </source>
</evidence>
<dbReference type="Gene3D" id="1.25.40.10">
    <property type="entry name" value="Tetratricopeptide repeat domain"/>
    <property type="match status" value="2"/>
</dbReference>
<protein>
    <submittedName>
        <fullName evidence="1">Uncharacterized protein</fullName>
    </submittedName>
</protein>
<name>A0A6I6MP73_9CAUL</name>